<evidence type="ECO:0000313" key="1">
    <source>
        <dbReference type="EMBL" id="CAI0457216.1"/>
    </source>
</evidence>
<name>A0AAV0NF68_9ROSI</name>
<dbReference type="AlphaFoldDB" id="A0AAV0NF68"/>
<accession>A0AAV0NF68</accession>
<protein>
    <submittedName>
        <fullName evidence="1">Uncharacterized protein</fullName>
    </submittedName>
</protein>
<proteinExistence type="predicted"/>
<gene>
    <name evidence="1" type="ORF">LITE_LOCUS33038</name>
</gene>
<evidence type="ECO:0000313" key="2">
    <source>
        <dbReference type="Proteomes" id="UP001154282"/>
    </source>
</evidence>
<comment type="caution">
    <text evidence="1">The sequence shown here is derived from an EMBL/GenBank/DDBJ whole genome shotgun (WGS) entry which is preliminary data.</text>
</comment>
<dbReference type="Proteomes" id="UP001154282">
    <property type="component" value="Unassembled WGS sequence"/>
</dbReference>
<keyword evidence="2" id="KW-1185">Reference proteome</keyword>
<organism evidence="1 2">
    <name type="scientific">Linum tenue</name>
    <dbReference type="NCBI Taxonomy" id="586396"/>
    <lineage>
        <taxon>Eukaryota</taxon>
        <taxon>Viridiplantae</taxon>
        <taxon>Streptophyta</taxon>
        <taxon>Embryophyta</taxon>
        <taxon>Tracheophyta</taxon>
        <taxon>Spermatophyta</taxon>
        <taxon>Magnoliopsida</taxon>
        <taxon>eudicotyledons</taxon>
        <taxon>Gunneridae</taxon>
        <taxon>Pentapetalae</taxon>
        <taxon>rosids</taxon>
        <taxon>fabids</taxon>
        <taxon>Malpighiales</taxon>
        <taxon>Linaceae</taxon>
        <taxon>Linum</taxon>
    </lineage>
</organism>
<dbReference type="EMBL" id="CAMGYJ010000008">
    <property type="protein sequence ID" value="CAI0457216.1"/>
    <property type="molecule type" value="Genomic_DNA"/>
</dbReference>
<reference evidence="1" key="1">
    <citation type="submission" date="2022-08" db="EMBL/GenBank/DDBJ databases">
        <authorList>
            <person name="Gutierrez-Valencia J."/>
        </authorList>
    </citation>
    <scope>NUCLEOTIDE SEQUENCE</scope>
</reference>
<sequence length="48" mass="4892">MDEFDGAGWEGDGIGLRDEELRGEVVVGSGLGGVDLEVLLESGDDLGG</sequence>